<name>A0AAN7V7L5_9COLE</name>
<organism evidence="1 2">
    <name type="scientific">Pyrocoelia pectoralis</name>
    <dbReference type="NCBI Taxonomy" id="417401"/>
    <lineage>
        <taxon>Eukaryota</taxon>
        <taxon>Metazoa</taxon>
        <taxon>Ecdysozoa</taxon>
        <taxon>Arthropoda</taxon>
        <taxon>Hexapoda</taxon>
        <taxon>Insecta</taxon>
        <taxon>Pterygota</taxon>
        <taxon>Neoptera</taxon>
        <taxon>Endopterygota</taxon>
        <taxon>Coleoptera</taxon>
        <taxon>Polyphaga</taxon>
        <taxon>Elateriformia</taxon>
        <taxon>Elateroidea</taxon>
        <taxon>Lampyridae</taxon>
        <taxon>Lampyrinae</taxon>
        <taxon>Pyrocoelia</taxon>
    </lineage>
</organism>
<reference evidence="1 2" key="1">
    <citation type="journal article" date="2024" name="Insects">
        <title>An Improved Chromosome-Level Genome Assembly of the Firefly Pyrocoelia pectoralis.</title>
        <authorList>
            <person name="Fu X."/>
            <person name="Meyer-Rochow V.B."/>
            <person name="Ballantyne L."/>
            <person name="Zhu X."/>
        </authorList>
    </citation>
    <scope>NUCLEOTIDE SEQUENCE [LARGE SCALE GENOMIC DNA]</scope>
    <source>
        <strain evidence="1">XCY_ONT2</strain>
    </source>
</reference>
<dbReference type="InterPro" id="IPR032675">
    <property type="entry name" value="LRR_dom_sf"/>
</dbReference>
<sequence length="325" mass="36414">MPEQEQEHFLSEITSSRSPVVTPYILSPISSETSISNGSDVDIDYDWNYGHIQVPLEPTMREILIHAANTSELSNVTKIQLRVISIETSLQHMSVYLPLLGELVLDGSAISSLRDLGCGLKNLKILKVCSCGLTTLDGLLGLDTLEEFHAGNNHIGDLSPCGFLPDIRLINLKSNLLKDVMTVTFLTVCEKLEHLMLSENEAITETLLYRKIVKSILPGLKTLDETDISSEEILQEYTKYSHNCFNMVTFESEKELDSDEDKNVIPKNCYSVTDEKGQFVVSFTPKILSPRSAEIFNTDSAISSAYKIEDFPSFEEWLHTPEDED</sequence>
<protein>
    <recommendedName>
        <fullName evidence="3">Leucine-rich repeat-containing protein 56</fullName>
    </recommendedName>
</protein>
<comment type="caution">
    <text evidence="1">The sequence shown here is derived from an EMBL/GenBank/DDBJ whole genome shotgun (WGS) entry which is preliminary data.</text>
</comment>
<dbReference type="AlphaFoldDB" id="A0AAN7V7L5"/>
<dbReference type="EMBL" id="JAVRBK010000005">
    <property type="protein sequence ID" value="KAK5643405.1"/>
    <property type="molecule type" value="Genomic_DNA"/>
</dbReference>
<evidence type="ECO:0008006" key="3">
    <source>
        <dbReference type="Google" id="ProtNLM"/>
    </source>
</evidence>
<dbReference type="Gene3D" id="3.80.10.10">
    <property type="entry name" value="Ribonuclease Inhibitor"/>
    <property type="match status" value="1"/>
</dbReference>
<dbReference type="SUPFAM" id="SSF52058">
    <property type="entry name" value="L domain-like"/>
    <property type="match status" value="1"/>
</dbReference>
<dbReference type="PANTHER" id="PTHR22708">
    <property type="entry name" value="LEUCINE-RICH REPEAT-CONTAINING PROTEIN 56"/>
    <property type="match status" value="1"/>
</dbReference>
<proteinExistence type="predicted"/>
<dbReference type="Proteomes" id="UP001329430">
    <property type="component" value="Chromosome 5"/>
</dbReference>
<gene>
    <name evidence="1" type="ORF">RI129_007250</name>
</gene>
<dbReference type="InterPro" id="IPR040091">
    <property type="entry name" value="LRRC56"/>
</dbReference>
<evidence type="ECO:0000313" key="1">
    <source>
        <dbReference type="EMBL" id="KAK5643405.1"/>
    </source>
</evidence>
<keyword evidence="2" id="KW-1185">Reference proteome</keyword>
<accession>A0AAN7V7L5</accession>
<dbReference type="PANTHER" id="PTHR22708:SF0">
    <property type="entry name" value="LEUCINE-RICH REPEAT-CONTAINING PROTEIN 56"/>
    <property type="match status" value="1"/>
</dbReference>
<evidence type="ECO:0000313" key="2">
    <source>
        <dbReference type="Proteomes" id="UP001329430"/>
    </source>
</evidence>